<sequence length="1178" mass="130838">MEQCLLPRLLLSPIDAFYSFKILKYLHSSGTPNFRTVGFLDQLFREQRLTAIIFQCTSKEADNLGRFLNEILRDLTRWHADKAVYEKEAYGTKRDLPGFAMAVDQEGKPKSFLDYEDFRRIFYKWHRIFGACLKTCLSGGEYMHIRNAISVLKAVVQHFPAVNWIGRDMHTCVNNLKTTDPRDDVKIPAASLIGDLNRREKKWLLPQAFMIVSLPVTNMEHGANSPKNESLPSDKAKARTPQPGSATPKPLNASAHDFKPSGMPTTVNGAGPEGSGKLEVEDGEIEDAKMAEAKTTEPVTKPEATKPDIQPQQVSQTSGAGEPAVSNKADGVEQNEARTSTQETQPTKPSEPIKASPKSPSRPPLTTLPPQADARNPPSGGVSSSPGPPRVTSKPPLESSHPSSIPKRPDVDRYPPQPTPPSRPQPNLPNRPEPPRTFRHSDERTAMRPPNMPEDRRESRDNRHIDRTGRFGAQDRERPFEHHLPTDPRSHARPNDRLGDRDRIDGPRMERDFHPRSPEDHFGRPGYRDSRPSLRDQEWSDRMSRGRMSQAEAFQARQESERSFRDGDIHPYRPPNVPESHDRDHPPRVSHAESPSHPRHEPPRPDRDDRRSRGSRPSSPPKADDSHTPNRPDRRDERDEKKPTSFHSQPPSRSEDLPTGPRGDRANHPAAGDNRHGQDSRSTYPSSTDSSYGRLNQDSRFPSRPQEPFDRPQDIPSGPRKNSSQREPPTGPSNRPSTRNTPHQDQQPVATLASDPTALDKIDTSGIHPDRLKAIQSPGDDGSQPPSPSAALPPSGPRGGGHPPSGPSPNTRGAPGSTFSGERGRGDKRFAGLNNMLQQFGGPTDKGMGTSIRGRGANRAGGHSLNAPSPQPTRPQTPVGGKGDTYSPSAPPSGTERPELFPSRSDAVLPPPQEESRGPGRAGRRSEIIGEAATESRRSPRHSSGTRTPDPGKDRDRDRGRDRDREREREKDREHRDRDRERDATRRGEEDNTRPNTKRDEFRERHRGRATETGGRDQARGSRESSSRRGAQSSSVNREPIPIPRRRDKRERDADTQESQTRGGKPDLTPPAPPPPPPPLPSTDPEGRRWSSGGRGDDHRDRERDRNRDRERERDRERREPGSVRGGNVGAGGNGNSNGGGTWPRKRGRPTGGNVDDRPNAAGSGRNGGENKRPRRGH</sequence>
<dbReference type="AlphaFoldDB" id="A0A1B7P4Z5"/>
<proteinExistence type="predicted"/>
<gene>
    <name evidence="3" type="ORF">ACJ72_01548</name>
</gene>
<name>A0A1B7P4Z5_9EURO</name>
<feature type="compositionally biased region" description="Basic and acidic residues" evidence="1">
    <location>
        <begin position="1014"/>
        <end position="1027"/>
    </location>
</feature>
<feature type="region of interest" description="Disordered" evidence="1">
    <location>
        <begin position="291"/>
        <end position="1178"/>
    </location>
</feature>
<dbReference type="Pfam" id="PF11262">
    <property type="entry name" value="Tho2"/>
    <property type="match status" value="1"/>
</dbReference>
<dbReference type="GO" id="GO:0006406">
    <property type="term" value="P:mRNA export from nucleus"/>
    <property type="evidence" value="ECO:0007669"/>
    <property type="project" value="InterPro"/>
</dbReference>
<feature type="compositionally biased region" description="Basic and acidic residues" evidence="1">
    <location>
        <begin position="758"/>
        <end position="773"/>
    </location>
</feature>
<feature type="compositionally biased region" description="Basic and acidic residues" evidence="1">
    <location>
        <begin position="622"/>
        <end position="643"/>
    </location>
</feature>
<dbReference type="OrthoDB" id="29024at2759"/>
<reference evidence="3 4" key="1">
    <citation type="submission" date="2015-07" db="EMBL/GenBank/DDBJ databases">
        <title>Emmonsia species relationships and genome sequence.</title>
        <authorList>
            <person name="Cuomo C.A."/>
            <person name="Schwartz I.S."/>
            <person name="Kenyon C."/>
            <person name="de Hoog G.S."/>
            <person name="Govender N.P."/>
            <person name="Botha A."/>
            <person name="Moreno L."/>
            <person name="de Vries M."/>
            <person name="Munoz J.F."/>
            <person name="Stielow J.B."/>
        </authorList>
    </citation>
    <scope>NUCLEOTIDE SEQUENCE [LARGE SCALE GENOMIC DNA]</scope>
    <source>
        <strain evidence="3 4">CBS 136260</strain>
    </source>
</reference>
<dbReference type="EMBL" id="LGUA01000106">
    <property type="protein sequence ID" value="OAX84090.1"/>
    <property type="molecule type" value="Genomic_DNA"/>
</dbReference>
<evidence type="ECO:0000259" key="2">
    <source>
        <dbReference type="Pfam" id="PF11262"/>
    </source>
</evidence>
<dbReference type="PANTHER" id="PTHR21597:SF0">
    <property type="entry name" value="THO COMPLEX SUBUNIT 2"/>
    <property type="match status" value="1"/>
</dbReference>
<feature type="compositionally biased region" description="Polar residues" evidence="1">
    <location>
        <begin position="310"/>
        <end position="319"/>
    </location>
</feature>
<feature type="compositionally biased region" description="Basic and acidic residues" evidence="1">
    <location>
        <begin position="662"/>
        <end position="679"/>
    </location>
</feature>
<dbReference type="STRING" id="1658172.A0A1B7P4Z5"/>
<protein>
    <recommendedName>
        <fullName evidence="2">THO complex subunitTHOC2 C-terminal domain-containing protein</fullName>
    </recommendedName>
</protein>
<dbReference type="InterPro" id="IPR021418">
    <property type="entry name" value="THO_THOC2_C"/>
</dbReference>
<feature type="compositionally biased region" description="Basic and acidic residues" evidence="1">
    <location>
        <begin position="558"/>
        <end position="571"/>
    </location>
</feature>
<feature type="compositionally biased region" description="Low complexity" evidence="1">
    <location>
        <begin position="776"/>
        <end position="793"/>
    </location>
</feature>
<dbReference type="InterPro" id="IPR040007">
    <property type="entry name" value="Tho2"/>
</dbReference>
<feature type="compositionally biased region" description="Pro residues" evidence="1">
    <location>
        <begin position="1068"/>
        <end position="1082"/>
    </location>
</feature>
<accession>A0A1B7P4Z5</accession>
<feature type="compositionally biased region" description="Polar residues" evidence="1">
    <location>
        <begin position="720"/>
        <end position="749"/>
    </location>
</feature>
<feature type="compositionally biased region" description="Basic and acidic residues" evidence="1">
    <location>
        <begin position="914"/>
        <end position="938"/>
    </location>
</feature>
<feature type="compositionally biased region" description="Basic and acidic residues" evidence="1">
    <location>
        <begin position="579"/>
        <end position="612"/>
    </location>
</feature>
<feature type="compositionally biased region" description="Pro residues" evidence="1">
    <location>
        <begin position="415"/>
        <end position="432"/>
    </location>
</feature>
<dbReference type="Proteomes" id="UP000091918">
    <property type="component" value="Unassembled WGS sequence"/>
</dbReference>
<feature type="compositionally biased region" description="Basic and acidic residues" evidence="1">
    <location>
        <begin position="433"/>
        <end position="446"/>
    </location>
</feature>
<feature type="compositionally biased region" description="Basic and acidic residues" evidence="1">
    <location>
        <begin position="453"/>
        <end position="544"/>
    </location>
</feature>
<dbReference type="PANTHER" id="PTHR21597">
    <property type="entry name" value="THO2 PROTEIN"/>
    <property type="match status" value="1"/>
</dbReference>
<organism evidence="3 4">
    <name type="scientific">Emergomyces africanus</name>
    <dbReference type="NCBI Taxonomy" id="1955775"/>
    <lineage>
        <taxon>Eukaryota</taxon>
        <taxon>Fungi</taxon>
        <taxon>Dikarya</taxon>
        <taxon>Ascomycota</taxon>
        <taxon>Pezizomycotina</taxon>
        <taxon>Eurotiomycetes</taxon>
        <taxon>Eurotiomycetidae</taxon>
        <taxon>Onygenales</taxon>
        <taxon>Ajellomycetaceae</taxon>
        <taxon>Emergomyces</taxon>
    </lineage>
</organism>
<feature type="compositionally biased region" description="Low complexity" evidence="1">
    <location>
        <begin position="680"/>
        <end position="692"/>
    </location>
</feature>
<feature type="region of interest" description="Disordered" evidence="1">
    <location>
        <begin position="221"/>
        <end position="278"/>
    </location>
</feature>
<feature type="compositionally biased region" description="Gly residues" evidence="1">
    <location>
        <begin position="1124"/>
        <end position="1142"/>
    </location>
</feature>
<dbReference type="GO" id="GO:0000445">
    <property type="term" value="C:THO complex part of transcription export complex"/>
    <property type="evidence" value="ECO:0007669"/>
    <property type="project" value="TreeGrafter"/>
</dbReference>
<dbReference type="GO" id="GO:0006397">
    <property type="term" value="P:mRNA processing"/>
    <property type="evidence" value="ECO:0007669"/>
    <property type="project" value="InterPro"/>
</dbReference>
<evidence type="ECO:0000256" key="1">
    <source>
        <dbReference type="SAM" id="MobiDB-lite"/>
    </source>
</evidence>
<feature type="compositionally biased region" description="Basic and acidic residues" evidence="1">
    <location>
        <begin position="1085"/>
        <end position="1122"/>
    </location>
</feature>
<feature type="compositionally biased region" description="Basic and acidic residues" evidence="1">
    <location>
        <begin position="950"/>
        <end position="1004"/>
    </location>
</feature>
<evidence type="ECO:0000313" key="4">
    <source>
        <dbReference type="Proteomes" id="UP000091918"/>
    </source>
</evidence>
<evidence type="ECO:0000313" key="3">
    <source>
        <dbReference type="EMBL" id="OAX84090.1"/>
    </source>
</evidence>
<feature type="domain" description="THO complex subunitTHOC2 C-terminal" evidence="2">
    <location>
        <begin position="1"/>
        <end position="196"/>
    </location>
</feature>
<dbReference type="GO" id="GO:0003729">
    <property type="term" value="F:mRNA binding"/>
    <property type="evidence" value="ECO:0007669"/>
    <property type="project" value="TreeGrafter"/>
</dbReference>
<comment type="caution">
    <text evidence="3">The sequence shown here is derived from an EMBL/GenBank/DDBJ whole genome shotgun (WGS) entry which is preliminary data.</text>
</comment>
<feature type="compositionally biased region" description="Polar residues" evidence="1">
    <location>
        <begin position="337"/>
        <end position="348"/>
    </location>
</feature>
<keyword evidence="4" id="KW-1185">Reference proteome</keyword>